<keyword evidence="8" id="KW-1185">Reference proteome</keyword>
<proteinExistence type="inferred from homology"/>
<dbReference type="PANTHER" id="PTHR46696">
    <property type="entry name" value="P450, PUTATIVE (EUROFUNG)-RELATED"/>
    <property type="match status" value="1"/>
</dbReference>
<dbReference type="EMBL" id="SMKX01000070">
    <property type="protein sequence ID" value="TDD57613.1"/>
    <property type="molecule type" value="Genomic_DNA"/>
</dbReference>
<dbReference type="Proteomes" id="UP000295124">
    <property type="component" value="Unassembled WGS sequence"/>
</dbReference>
<dbReference type="Pfam" id="PF00067">
    <property type="entry name" value="p450"/>
    <property type="match status" value="1"/>
</dbReference>
<dbReference type="PRINTS" id="PR00359">
    <property type="entry name" value="BP450"/>
</dbReference>
<dbReference type="Gene3D" id="1.10.630.10">
    <property type="entry name" value="Cytochrome P450"/>
    <property type="match status" value="1"/>
</dbReference>
<evidence type="ECO:0000256" key="6">
    <source>
        <dbReference type="ARBA" id="ARBA00023033"/>
    </source>
</evidence>
<evidence type="ECO:0000256" key="5">
    <source>
        <dbReference type="ARBA" id="ARBA00023004"/>
    </source>
</evidence>
<dbReference type="GO" id="GO:0016705">
    <property type="term" value="F:oxidoreductase activity, acting on paired donors, with incorporation or reduction of molecular oxygen"/>
    <property type="evidence" value="ECO:0007669"/>
    <property type="project" value="InterPro"/>
</dbReference>
<dbReference type="InterPro" id="IPR036396">
    <property type="entry name" value="Cyt_P450_sf"/>
</dbReference>
<dbReference type="RefSeq" id="WP_132170667.1">
    <property type="nucleotide sequence ID" value="NZ_SMKX01000070.1"/>
</dbReference>
<dbReference type="CDD" id="cd20625">
    <property type="entry name" value="CYP164-like"/>
    <property type="match status" value="1"/>
</dbReference>
<dbReference type="InterPro" id="IPR002397">
    <property type="entry name" value="Cyt_P450_B"/>
</dbReference>
<keyword evidence="6" id="KW-0503">Monooxygenase</keyword>
<dbReference type="SUPFAM" id="SSF48264">
    <property type="entry name" value="Cytochrome P450"/>
    <property type="match status" value="1"/>
</dbReference>
<dbReference type="GO" id="GO:0020037">
    <property type="term" value="F:heme binding"/>
    <property type="evidence" value="ECO:0007669"/>
    <property type="project" value="InterPro"/>
</dbReference>
<keyword evidence="5" id="KW-0408">Iron</keyword>
<dbReference type="GO" id="GO:0005506">
    <property type="term" value="F:iron ion binding"/>
    <property type="evidence" value="ECO:0007669"/>
    <property type="project" value="InterPro"/>
</dbReference>
<evidence type="ECO:0000256" key="1">
    <source>
        <dbReference type="ARBA" id="ARBA00010617"/>
    </source>
</evidence>
<dbReference type="OrthoDB" id="502624at2"/>
<reference evidence="7 8" key="1">
    <citation type="submission" date="2019-03" db="EMBL/GenBank/DDBJ databases">
        <title>Draft genome sequences of novel Actinobacteria.</title>
        <authorList>
            <person name="Sahin N."/>
            <person name="Ay H."/>
            <person name="Saygin H."/>
        </authorList>
    </citation>
    <scope>NUCLEOTIDE SEQUENCE [LARGE SCALE GENOMIC DNA]</scope>
    <source>
        <strain evidence="7 8">JCM 13523</strain>
    </source>
</reference>
<comment type="caution">
    <text evidence="7">The sequence shown here is derived from an EMBL/GenBank/DDBJ whole genome shotgun (WGS) entry which is preliminary data.</text>
</comment>
<dbReference type="AlphaFoldDB" id="A0A4R4ZGG2"/>
<keyword evidence="4" id="KW-0560">Oxidoreductase</keyword>
<evidence type="ECO:0000256" key="4">
    <source>
        <dbReference type="ARBA" id="ARBA00023002"/>
    </source>
</evidence>
<accession>A0A4R4ZGG2</accession>
<evidence type="ECO:0000313" key="8">
    <source>
        <dbReference type="Proteomes" id="UP000295124"/>
    </source>
</evidence>
<dbReference type="InterPro" id="IPR001128">
    <property type="entry name" value="Cyt_P450"/>
</dbReference>
<protein>
    <submittedName>
        <fullName evidence="7">Cytochrome P450</fullName>
    </submittedName>
</protein>
<comment type="similarity">
    <text evidence="1">Belongs to the cytochrome P450 family.</text>
</comment>
<evidence type="ECO:0000256" key="3">
    <source>
        <dbReference type="ARBA" id="ARBA00022723"/>
    </source>
</evidence>
<evidence type="ECO:0000313" key="7">
    <source>
        <dbReference type="EMBL" id="TDD57613.1"/>
    </source>
</evidence>
<keyword evidence="2" id="KW-0349">Heme</keyword>
<gene>
    <name evidence="7" type="ORF">E1263_22910</name>
</gene>
<organism evidence="7 8">
    <name type="scientific">Kribbella antibiotica</name>
    <dbReference type="NCBI Taxonomy" id="190195"/>
    <lineage>
        <taxon>Bacteria</taxon>
        <taxon>Bacillati</taxon>
        <taxon>Actinomycetota</taxon>
        <taxon>Actinomycetes</taxon>
        <taxon>Propionibacteriales</taxon>
        <taxon>Kribbellaceae</taxon>
        <taxon>Kribbella</taxon>
    </lineage>
</organism>
<sequence length="405" mass="44544">MPTRSANEIVAALGSEQARRDPMPLFAELHRIGPVCRLTPGSSPYSFVINGYDAAQEALKDPRFHRLLTADPDPQDAVLRRLGGSMMFRNEPDHLRMRKVFQAVLTPRRLTGFEPVVEALTSELLEDMAKAGANRQVVEFTDFAYRLPITVIATFLGIPRSDVGWFKDRTQRIDDYLDLGGKSPAKLAAANQSADELNDYYAQMIAERRLRPRDDLVGSLVHALDSGTSGIDEQELIDNLLVLVNASFVTTMNLLTNGLELLLAEPHLVDAIRNDPELAANSVEEILRHQSSVQLISRKASTDLELAGQTIPEGSWVLILPGAANRDPAKHPDAGTFDPGRDDLQHLSFGAGPFFCVGAALARMEGRAAFGQLFGRFPKMQLAGPPERSHSLLLRGHRSMPIRLG</sequence>
<dbReference type="PANTHER" id="PTHR46696:SF1">
    <property type="entry name" value="CYTOCHROME P450 YJIB-RELATED"/>
    <property type="match status" value="1"/>
</dbReference>
<dbReference type="GO" id="GO:0004497">
    <property type="term" value="F:monooxygenase activity"/>
    <property type="evidence" value="ECO:0007669"/>
    <property type="project" value="UniProtKB-KW"/>
</dbReference>
<evidence type="ECO:0000256" key="2">
    <source>
        <dbReference type="ARBA" id="ARBA00022617"/>
    </source>
</evidence>
<name>A0A4R4ZGG2_9ACTN</name>
<keyword evidence="3" id="KW-0479">Metal-binding</keyword>
<dbReference type="FunFam" id="1.10.630.10:FF:000018">
    <property type="entry name" value="Cytochrome P450 monooxygenase"/>
    <property type="match status" value="1"/>
</dbReference>